<evidence type="ECO:0000313" key="2">
    <source>
        <dbReference type="Proteomes" id="UP001165960"/>
    </source>
</evidence>
<name>A0ACC2SIH6_9FUNG</name>
<comment type="caution">
    <text evidence="1">The sequence shown here is derived from an EMBL/GenBank/DDBJ whole genome shotgun (WGS) entry which is preliminary data.</text>
</comment>
<dbReference type="Proteomes" id="UP001165960">
    <property type="component" value="Unassembled WGS sequence"/>
</dbReference>
<organism evidence="1 2">
    <name type="scientific">Entomophthora muscae</name>
    <dbReference type="NCBI Taxonomy" id="34485"/>
    <lineage>
        <taxon>Eukaryota</taxon>
        <taxon>Fungi</taxon>
        <taxon>Fungi incertae sedis</taxon>
        <taxon>Zoopagomycota</taxon>
        <taxon>Entomophthoromycotina</taxon>
        <taxon>Entomophthoromycetes</taxon>
        <taxon>Entomophthorales</taxon>
        <taxon>Entomophthoraceae</taxon>
        <taxon>Entomophthora</taxon>
    </lineage>
</organism>
<gene>
    <name evidence="1" type="ORF">DSO57_1015598</name>
</gene>
<reference evidence="1" key="1">
    <citation type="submission" date="2022-04" db="EMBL/GenBank/DDBJ databases">
        <title>Genome of the entomopathogenic fungus Entomophthora muscae.</title>
        <authorList>
            <person name="Elya C."/>
            <person name="Lovett B.R."/>
            <person name="Lee E."/>
            <person name="Macias A.M."/>
            <person name="Hajek A.E."/>
            <person name="De Bivort B.L."/>
            <person name="Kasson M.T."/>
            <person name="De Fine Licht H.H."/>
            <person name="Stajich J.E."/>
        </authorList>
    </citation>
    <scope>NUCLEOTIDE SEQUENCE</scope>
    <source>
        <strain evidence="1">Berkeley</strain>
    </source>
</reference>
<proteinExistence type="predicted"/>
<sequence length="493" mass="53163">MEAMPISSSKNIPSYGSGDSEQPSDAGAARWSAPNEDRVILRSIHLKPGVTSKEFFVYLICVFFSIAFVVFLNQIQTFVLTFILKNSEDLGNLLGTFTLWDEIFSLVFVCIWGLVSDITGRRAVFSLGFFTIGISFFLYTLPTTALPDLLLVRLFFAIGASACTSMLTAGLADIVGEKNGMTSGIVGMFSGIGAVFAIFLLVPLPTVLDKLTGVPEDSLKYTLYIAGALSLIWSGVTMLSYQKKPPGIELQSRLPLSQKVQGAIKDFPRAFGLMTSDIKIAMGYISGFVARGDTVILTVFITAWAVKHFIENGQCNYDGEIGVPDSTTAKRVCREAFKLSMMLSGIAQVFALLGAPLVGFLLTRMRASSVMSMSSLIGMIGYFGFGFTDSPASKLNFIWVCMLGFGEIGTIVTSLSLLSAPGKVPPELRGAVSGIYSLFGAIGIIFCSRLGGYLFDAWRSGAPFILMGGFHALLFVLGIICFLAERSEQPTAQ</sequence>
<protein>
    <submittedName>
        <fullName evidence="1">Uncharacterized protein</fullName>
    </submittedName>
</protein>
<accession>A0ACC2SIH6</accession>
<evidence type="ECO:0000313" key="1">
    <source>
        <dbReference type="EMBL" id="KAJ9061956.1"/>
    </source>
</evidence>
<keyword evidence="2" id="KW-1185">Reference proteome</keyword>
<dbReference type="EMBL" id="QTSX02005032">
    <property type="protein sequence ID" value="KAJ9061956.1"/>
    <property type="molecule type" value="Genomic_DNA"/>
</dbReference>